<dbReference type="Gene3D" id="1.10.3720.10">
    <property type="entry name" value="MetI-like"/>
    <property type="match status" value="1"/>
</dbReference>
<dbReference type="PANTHER" id="PTHR43744:SF4">
    <property type="entry name" value="OSMOPROTECTIVE COMPOUNDS UPTAKE PERMEASE PROTEIN GGTD"/>
    <property type="match status" value="1"/>
</dbReference>
<name>A0ABT2Z0U8_9RHOB</name>
<keyword evidence="2 7" id="KW-0813">Transport</keyword>
<dbReference type="SUPFAM" id="SSF161098">
    <property type="entry name" value="MetI-like"/>
    <property type="match status" value="1"/>
</dbReference>
<feature type="transmembrane region" description="Helical" evidence="7">
    <location>
        <begin position="234"/>
        <end position="254"/>
    </location>
</feature>
<evidence type="ECO:0000256" key="6">
    <source>
        <dbReference type="ARBA" id="ARBA00023136"/>
    </source>
</evidence>
<dbReference type="InterPro" id="IPR000515">
    <property type="entry name" value="MetI-like"/>
</dbReference>
<dbReference type="CDD" id="cd06261">
    <property type="entry name" value="TM_PBP2"/>
    <property type="match status" value="1"/>
</dbReference>
<proteinExistence type="inferred from homology"/>
<evidence type="ECO:0000256" key="5">
    <source>
        <dbReference type="ARBA" id="ARBA00022989"/>
    </source>
</evidence>
<protein>
    <submittedName>
        <fullName evidence="9">Carbohydrate ABC transporter permease</fullName>
    </submittedName>
</protein>
<dbReference type="InterPro" id="IPR035906">
    <property type="entry name" value="MetI-like_sf"/>
</dbReference>
<sequence>MRGRAVDLAVALFVLICTLPVVGLFVTSFRDKDQIAASGWWTAFSPVEETRAFRLPDRGEETGVLLGATLTGSVLAGDGRVTGFGITPRAPVAFAPGEVARFSGGGTVTVSADGAFSVSDRSGHAGGRRIYYGARLSPRLTLGNYVTVLGAEGLGRSFLNSAAVAIPSTVIPAVIACFAAYALAWMRFPGRALLVSAVVVLMAVPLQMALIPLLTLYNSAGQAFGFEAKSYVGLWLAHTGFGLPLAIFILRNAMSALPGAMIEAARMDGAGDFVIFSRVVLPLTLPALAGFAVFQFIWTWNDLLVALVFLGPQDDTLVLTGRLLNLLGSHGGDWQLLAAGAFVSIAAPLCVFFALQRYLVRGLLAGVSR</sequence>
<evidence type="ECO:0000256" key="3">
    <source>
        <dbReference type="ARBA" id="ARBA00022475"/>
    </source>
</evidence>
<evidence type="ECO:0000313" key="9">
    <source>
        <dbReference type="EMBL" id="MCV2864361.1"/>
    </source>
</evidence>
<evidence type="ECO:0000256" key="4">
    <source>
        <dbReference type="ARBA" id="ARBA00022692"/>
    </source>
</evidence>
<keyword evidence="3" id="KW-1003">Cell membrane</keyword>
<comment type="caution">
    <text evidence="9">The sequence shown here is derived from an EMBL/GenBank/DDBJ whole genome shotgun (WGS) entry which is preliminary data.</text>
</comment>
<organism evidence="9 10">
    <name type="scientific">Albidovulum sediminicola</name>
    <dbReference type="NCBI Taxonomy" id="2984331"/>
    <lineage>
        <taxon>Bacteria</taxon>
        <taxon>Pseudomonadati</taxon>
        <taxon>Pseudomonadota</taxon>
        <taxon>Alphaproteobacteria</taxon>
        <taxon>Rhodobacterales</taxon>
        <taxon>Paracoccaceae</taxon>
        <taxon>Albidovulum</taxon>
    </lineage>
</organism>
<keyword evidence="6 7" id="KW-0472">Membrane</keyword>
<evidence type="ECO:0000256" key="7">
    <source>
        <dbReference type="RuleBase" id="RU363032"/>
    </source>
</evidence>
<feature type="transmembrane region" description="Helical" evidence="7">
    <location>
        <begin position="275"/>
        <end position="298"/>
    </location>
</feature>
<keyword evidence="5 7" id="KW-1133">Transmembrane helix</keyword>
<dbReference type="PANTHER" id="PTHR43744">
    <property type="entry name" value="ABC TRANSPORTER PERMEASE PROTEIN MG189-RELATED-RELATED"/>
    <property type="match status" value="1"/>
</dbReference>
<keyword evidence="10" id="KW-1185">Reference proteome</keyword>
<evidence type="ECO:0000256" key="2">
    <source>
        <dbReference type="ARBA" id="ARBA00022448"/>
    </source>
</evidence>
<gene>
    <name evidence="9" type="ORF">OE647_06355</name>
</gene>
<evidence type="ECO:0000259" key="8">
    <source>
        <dbReference type="PROSITE" id="PS50928"/>
    </source>
</evidence>
<feature type="transmembrane region" description="Helical" evidence="7">
    <location>
        <begin position="192"/>
        <end position="214"/>
    </location>
</feature>
<dbReference type="Pfam" id="PF00528">
    <property type="entry name" value="BPD_transp_1"/>
    <property type="match status" value="1"/>
</dbReference>
<feature type="transmembrane region" description="Helical" evidence="7">
    <location>
        <begin position="334"/>
        <end position="355"/>
    </location>
</feature>
<evidence type="ECO:0000256" key="1">
    <source>
        <dbReference type="ARBA" id="ARBA00004651"/>
    </source>
</evidence>
<dbReference type="RefSeq" id="WP_263720877.1">
    <property type="nucleotide sequence ID" value="NZ_JAOWLA010000004.1"/>
</dbReference>
<comment type="subcellular location">
    <subcellularLocation>
        <location evidence="1 7">Cell membrane</location>
        <topology evidence="1 7">Multi-pass membrane protein</topology>
    </subcellularLocation>
</comment>
<accession>A0ABT2Z0U8</accession>
<dbReference type="EMBL" id="JAOWLA010000004">
    <property type="protein sequence ID" value="MCV2864361.1"/>
    <property type="molecule type" value="Genomic_DNA"/>
</dbReference>
<feature type="transmembrane region" description="Helical" evidence="7">
    <location>
        <begin position="164"/>
        <end position="185"/>
    </location>
</feature>
<comment type="similarity">
    <text evidence="7">Belongs to the binding-protein-dependent transport system permease family.</text>
</comment>
<keyword evidence="4 7" id="KW-0812">Transmembrane</keyword>
<dbReference type="Proteomes" id="UP001652503">
    <property type="component" value="Unassembled WGS sequence"/>
</dbReference>
<reference evidence="9 10" key="1">
    <citation type="submission" date="2022-10" db="EMBL/GenBank/DDBJ databases">
        <title>Defluviimonas sp. nov., isolated from ocean surface water.</title>
        <authorList>
            <person name="He W."/>
            <person name="Wang L."/>
            <person name="Zhang D.-F."/>
        </authorList>
    </citation>
    <scope>NUCLEOTIDE SEQUENCE [LARGE SCALE GENOMIC DNA]</scope>
    <source>
        <strain evidence="9 10">WL0075</strain>
    </source>
</reference>
<feature type="domain" description="ABC transmembrane type-1" evidence="8">
    <location>
        <begin position="158"/>
        <end position="355"/>
    </location>
</feature>
<evidence type="ECO:0000313" key="10">
    <source>
        <dbReference type="Proteomes" id="UP001652503"/>
    </source>
</evidence>
<dbReference type="PROSITE" id="PS50928">
    <property type="entry name" value="ABC_TM1"/>
    <property type="match status" value="1"/>
</dbReference>